<feature type="compositionally biased region" description="Polar residues" evidence="9">
    <location>
        <begin position="490"/>
        <end position="499"/>
    </location>
</feature>
<feature type="transmembrane region" description="Helical" evidence="10">
    <location>
        <begin position="62"/>
        <end position="81"/>
    </location>
</feature>
<reference evidence="11 12" key="1">
    <citation type="journal article" date="2016" name="G3 (Bethesda)">
        <title>First Draft Assembly and Annotation of the Genome of a California Endemic Oak Quercus lobata Nee (Fagaceae).</title>
        <authorList>
            <person name="Sork V.L."/>
            <person name="Fitz-Gibbon S.T."/>
            <person name="Puiu D."/>
            <person name="Crepeau M."/>
            <person name="Gugger P.F."/>
            <person name="Sherman R."/>
            <person name="Stevens K."/>
            <person name="Langley C.H."/>
            <person name="Pellegrini M."/>
            <person name="Salzberg S.L."/>
        </authorList>
    </citation>
    <scope>NUCLEOTIDE SEQUENCE [LARGE SCALE GENOMIC DNA]</scope>
    <source>
        <strain evidence="11 12">cv. SW786</strain>
    </source>
</reference>
<dbReference type="OMA" id="AIMQIVY"/>
<feature type="transmembrane region" description="Helical" evidence="10">
    <location>
        <begin position="296"/>
        <end position="316"/>
    </location>
</feature>
<dbReference type="Gramene" id="QL01p023184:mrna">
    <property type="protein sequence ID" value="QL01p023184:mrna"/>
    <property type="gene ID" value="QL01p023184"/>
</dbReference>
<dbReference type="GO" id="GO:0005516">
    <property type="term" value="F:calmodulin binding"/>
    <property type="evidence" value="ECO:0007669"/>
    <property type="project" value="UniProtKB-KW"/>
</dbReference>
<evidence type="ECO:0000256" key="7">
    <source>
        <dbReference type="ARBA" id="ARBA00023265"/>
    </source>
</evidence>
<dbReference type="EnsemblPlants" id="QL01p023184:mrna">
    <property type="protein sequence ID" value="QL01p023184:mrna"/>
    <property type="gene ID" value="QL01p023184"/>
</dbReference>
<accession>A0A7N2KND2</accession>
<evidence type="ECO:0000256" key="1">
    <source>
        <dbReference type="ARBA" id="ARBA00004141"/>
    </source>
</evidence>
<dbReference type="GO" id="GO:0016020">
    <property type="term" value="C:membrane"/>
    <property type="evidence" value="ECO:0007669"/>
    <property type="project" value="UniProtKB-SubCell"/>
</dbReference>
<evidence type="ECO:0000313" key="12">
    <source>
        <dbReference type="Proteomes" id="UP000594261"/>
    </source>
</evidence>
<evidence type="ECO:0000256" key="4">
    <source>
        <dbReference type="ARBA" id="ARBA00022821"/>
    </source>
</evidence>
<feature type="transmembrane region" description="Helical" evidence="10">
    <location>
        <begin position="420"/>
        <end position="444"/>
    </location>
</feature>
<keyword evidence="4 8" id="KW-0611">Plant defense</keyword>
<evidence type="ECO:0000256" key="6">
    <source>
        <dbReference type="ARBA" id="ARBA00023136"/>
    </source>
</evidence>
<keyword evidence="12" id="KW-1185">Reference proteome</keyword>
<comment type="function">
    <text evidence="8">May be involved in modulation of pathogen defense and leaf cell death.</text>
</comment>
<feature type="transmembrane region" description="Helical" evidence="10">
    <location>
        <begin position="17"/>
        <end position="41"/>
    </location>
</feature>
<comment type="subcellular location">
    <subcellularLocation>
        <location evidence="1 8">Membrane</location>
        <topology evidence="1 8">Multi-pass membrane protein</topology>
    </subcellularLocation>
</comment>
<comment type="similarity">
    <text evidence="2 8">Belongs to the MLO family.</text>
</comment>
<dbReference type="AlphaFoldDB" id="A0A7N2KND2"/>
<name>A0A7N2KND2_QUELO</name>
<feature type="transmembrane region" description="Helical" evidence="10">
    <location>
        <begin position="322"/>
        <end position="339"/>
    </location>
</feature>
<keyword evidence="8" id="KW-0112">Calmodulin-binding</keyword>
<organism evidence="11 12">
    <name type="scientific">Quercus lobata</name>
    <name type="common">Valley oak</name>
    <dbReference type="NCBI Taxonomy" id="97700"/>
    <lineage>
        <taxon>Eukaryota</taxon>
        <taxon>Viridiplantae</taxon>
        <taxon>Streptophyta</taxon>
        <taxon>Embryophyta</taxon>
        <taxon>Tracheophyta</taxon>
        <taxon>Spermatophyta</taxon>
        <taxon>Magnoliopsida</taxon>
        <taxon>eudicotyledons</taxon>
        <taxon>Gunneridae</taxon>
        <taxon>Pentapetalae</taxon>
        <taxon>rosids</taxon>
        <taxon>fabids</taxon>
        <taxon>Fagales</taxon>
        <taxon>Fagaceae</taxon>
        <taxon>Quercus</taxon>
    </lineage>
</organism>
<evidence type="ECO:0000256" key="10">
    <source>
        <dbReference type="SAM" id="Phobius"/>
    </source>
</evidence>
<evidence type="ECO:0000256" key="5">
    <source>
        <dbReference type="ARBA" id="ARBA00022989"/>
    </source>
</evidence>
<sequence>MASEGESTSPSLQDTPVWALAIVCFIFIYLSIFIEYLIHLLSNLLKRHRKTSLFEAVEKLKSVLMFLGFMSLILAVTQRYIAKICIPINLANSMLPCRKSASIETTKAVGFSHIGIGTFEHSLQAKDAFGDIPWLERRLAEADTTTSTSTSNSDYCGSQGKTSFISQEGILQLNNFIFVLAIMQIVYSFLTMALGRAKMRRWEAWEKETQTVEYRVANDPDRFRFTRQTTFGRRHMSSFTRISFLLWIKCFFRQFFNSVARVDYLTLRHGFISAHLAANNNYNFQKYIQRSLEDDFKVVVGISPVMWFIVVIFILVDVYGSHFYLWVSFIPLITVLTLGTKLEVIVAKMAIELKNQTHVIKGAPMVQPNDNLFWFNHPKFVLTLLHFTLFMNAFEMSFFAWVTLQYGIKSCYHESLEILIIRMVLAVIVQVLCGYIILPLYALVTQMGSQFKSAALEDQTVHVIKKWYAESRDKKKRKQDLSQYGPDYLSTPSSSNRTFGSPDLSSHHHIHRVLTFSENVTHVSSELEIVEEHQEIHQATDMDSSNNMAQIELTEVTKTQN</sequence>
<reference evidence="11" key="2">
    <citation type="submission" date="2021-01" db="UniProtKB">
        <authorList>
            <consortium name="EnsemblPlants"/>
        </authorList>
    </citation>
    <scope>IDENTIFICATION</scope>
</reference>
<evidence type="ECO:0000313" key="11">
    <source>
        <dbReference type="EnsemblPlants" id="QL01p023184:mrna"/>
    </source>
</evidence>
<evidence type="ECO:0000256" key="3">
    <source>
        <dbReference type="ARBA" id="ARBA00022692"/>
    </source>
</evidence>
<gene>
    <name evidence="8" type="primary">MLO</name>
    <name evidence="11" type="synonym">LOC115988676</name>
</gene>
<dbReference type="EMBL" id="LRBV02000001">
    <property type="status" value="NOT_ANNOTATED_CDS"/>
    <property type="molecule type" value="Genomic_DNA"/>
</dbReference>
<feature type="transmembrane region" description="Helical" evidence="10">
    <location>
        <begin position="380"/>
        <end position="408"/>
    </location>
</feature>
<feature type="transmembrane region" description="Helical" evidence="10">
    <location>
        <begin position="176"/>
        <end position="195"/>
    </location>
</feature>
<dbReference type="PANTHER" id="PTHR31942">
    <property type="entry name" value="MLO-LIKE PROTEIN 1"/>
    <property type="match status" value="1"/>
</dbReference>
<evidence type="ECO:0000256" key="2">
    <source>
        <dbReference type="ARBA" id="ARBA00006574"/>
    </source>
</evidence>
<evidence type="ECO:0000256" key="8">
    <source>
        <dbReference type="RuleBase" id="RU280816"/>
    </source>
</evidence>
<comment type="domain">
    <text evidence="8">The C-terminus contains a calmodulin-binding domain, which binds calmodulin in a calcium-dependent fashion.</text>
</comment>
<keyword evidence="3 8" id="KW-0812">Transmembrane</keyword>
<keyword evidence="7 8" id="KW-0568">Pathogenesis-related protein</keyword>
<dbReference type="Pfam" id="PF03094">
    <property type="entry name" value="Mlo"/>
    <property type="match status" value="1"/>
</dbReference>
<proteinExistence type="inferred from homology"/>
<dbReference type="GO" id="GO:0006952">
    <property type="term" value="P:defense response"/>
    <property type="evidence" value="ECO:0007669"/>
    <property type="project" value="UniProtKB-KW"/>
</dbReference>
<protein>
    <recommendedName>
        <fullName evidence="8">MLO-like protein</fullName>
    </recommendedName>
</protein>
<dbReference type="InParanoid" id="A0A7N2KND2"/>
<feature type="region of interest" description="Disordered" evidence="9">
    <location>
        <begin position="477"/>
        <end position="503"/>
    </location>
</feature>
<keyword evidence="6 8" id="KW-0472">Membrane</keyword>
<dbReference type="InterPro" id="IPR004326">
    <property type="entry name" value="Mlo"/>
</dbReference>
<evidence type="ECO:0000256" key="9">
    <source>
        <dbReference type="SAM" id="MobiDB-lite"/>
    </source>
</evidence>
<dbReference type="Proteomes" id="UP000594261">
    <property type="component" value="Chromosome 1"/>
</dbReference>
<keyword evidence="5 8" id="KW-1133">Transmembrane helix</keyword>
<dbReference type="FunCoup" id="A0A7N2KND2">
    <property type="interactions" value="1"/>
</dbReference>
<dbReference type="PANTHER" id="PTHR31942:SF89">
    <property type="entry name" value="MLO-LIKE PROTEIN 3"/>
    <property type="match status" value="1"/>
</dbReference>
<dbReference type="OrthoDB" id="1388414at2759"/>